<dbReference type="EMBL" id="LCWV01000038">
    <property type="protein sequence ID" value="PWI65080.1"/>
    <property type="molecule type" value="Genomic_DNA"/>
</dbReference>
<evidence type="ECO:0000313" key="7">
    <source>
        <dbReference type="Proteomes" id="UP000245956"/>
    </source>
</evidence>
<sequence>MSEELCYSERVNALLIGCPLGDLRGVETDVDIMKSILEEYGFTVTRKCPATRADILEAWNDIIEHTSQGDAVVIYYSGHGGIVERKDKGNTEKSYRRLQYLAPVDFGDTKENDWRGIADVELSQLLRQTTDKTKNVTLILDCCHAARMVRRAGAVLKSIDPNEYREIYNHIQKMQNEGKFVADLHHERNPHAVAIVASAQSEPAYEQAFDNIRMSVLTEALQKSLSKQSTRANASVRTSWRSIMLRVRERMEVTCPHQYPQVEGEDLRFVFSLDRADLYGAISISVNGDDVVLDGGALHGLKVGDIYALVPFNEESLENEIADIVVTHVGSMKSRAQYEGSPRPTQRQKDAGMKALPKEKLGRLPVALQDPQVAAEFHDSISNSRFVRVADTNDPLPLATLSQEAGRLCLLSHEGTDSFLIGDWKFPGEKSNKGYLADCVAKLESLARSRHLLTLEGTVESRTISQHIDVELGRVRDGIRHPLSEEDPTMEEGDRFYLKVGNTGESTVYVSLFDVCADSANLLSTGNPSGHEIKKGSFYIYGEQDLTDTLVGSEVSWPPGTPRGEGRIPETIVLIVTNRRIDVRGLETSPGKKQTHNSPSLVTIRTIATESRQETEFWVRRFTLELVSKSLA</sequence>
<dbReference type="GO" id="GO:0006915">
    <property type="term" value="P:apoptotic process"/>
    <property type="evidence" value="ECO:0007669"/>
    <property type="project" value="UniProtKB-KW"/>
</dbReference>
<evidence type="ECO:0000256" key="2">
    <source>
        <dbReference type="ARBA" id="ARBA00022703"/>
    </source>
</evidence>
<name>A0A2U3DS41_PURLI</name>
<dbReference type="Gene3D" id="3.40.50.1460">
    <property type="match status" value="1"/>
</dbReference>
<evidence type="ECO:0000259" key="5">
    <source>
        <dbReference type="Pfam" id="PF00656"/>
    </source>
</evidence>
<evidence type="ECO:0000256" key="1">
    <source>
        <dbReference type="ARBA" id="ARBA00009005"/>
    </source>
</evidence>
<keyword evidence="2" id="KW-0053">Apoptosis</keyword>
<protein>
    <recommendedName>
        <fullName evidence="5">Peptidase C14 caspase domain-containing protein</fullName>
    </recommendedName>
</protein>
<keyword evidence="4" id="KW-0865">Zymogen</keyword>
<dbReference type="Proteomes" id="UP000245956">
    <property type="component" value="Unassembled WGS sequence"/>
</dbReference>
<organism evidence="6 7">
    <name type="scientific">Purpureocillium lilacinum</name>
    <name type="common">Paecilomyces lilacinus</name>
    <dbReference type="NCBI Taxonomy" id="33203"/>
    <lineage>
        <taxon>Eukaryota</taxon>
        <taxon>Fungi</taxon>
        <taxon>Dikarya</taxon>
        <taxon>Ascomycota</taxon>
        <taxon>Pezizomycotina</taxon>
        <taxon>Sordariomycetes</taxon>
        <taxon>Hypocreomycetidae</taxon>
        <taxon>Hypocreales</taxon>
        <taxon>Ophiocordycipitaceae</taxon>
        <taxon>Purpureocillium</taxon>
    </lineage>
</organism>
<dbReference type="PANTHER" id="PTHR48104:SF30">
    <property type="entry name" value="METACASPASE-1"/>
    <property type="match status" value="1"/>
</dbReference>
<dbReference type="AlphaFoldDB" id="A0A2U3DS41"/>
<feature type="domain" description="Peptidase C14 caspase" evidence="5">
    <location>
        <begin position="13"/>
        <end position="269"/>
    </location>
</feature>
<accession>A0A2U3DS41</accession>
<evidence type="ECO:0000256" key="3">
    <source>
        <dbReference type="ARBA" id="ARBA00022807"/>
    </source>
</evidence>
<comment type="similarity">
    <text evidence="1">Belongs to the peptidase C14B family.</text>
</comment>
<dbReference type="InterPro" id="IPR029030">
    <property type="entry name" value="Caspase-like_dom_sf"/>
</dbReference>
<reference evidence="6 7" key="1">
    <citation type="journal article" date="2016" name="Front. Microbiol.">
        <title>Genome and transcriptome sequences reveal the specific parasitism of the nematophagous Purpureocillium lilacinum 36-1.</title>
        <authorList>
            <person name="Xie J."/>
            <person name="Li S."/>
            <person name="Mo C."/>
            <person name="Xiao X."/>
            <person name="Peng D."/>
            <person name="Wang G."/>
            <person name="Xiao Y."/>
        </authorList>
    </citation>
    <scope>NUCLEOTIDE SEQUENCE [LARGE SCALE GENOMIC DNA]</scope>
    <source>
        <strain evidence="6 7">36-1</strain>
    </source>
</reference>
<dbReference type="GO" id="GO:0004197">
    <property type="term" value="F:cysteine-type endopeptidase activity"/>
    <property type="evidence" value="ECO:0007669"/>
    <property type="project" value="InterPro"/>
</dbReference>
<comment type="caution">
    <text evidence="6">The sequence shown here is derived from an EMBL/GenBank/DDBJ whole genome shotgun (WGS) entry which is preliminary data.</text>
</comment>
<keyword evidence="3" id="KW-0788">Thiol protease</keyword>
<evidence type="ECO:0000313" key="6">
    <source>
        <dbReference type="EMBL" id="PWI65080.1"/>
    </source>
</evidence>
<dbReference type="GO" id="GO:0006508">
    <property type="term" value="P:proteolysis"/>
    <property type="evidence" value="ECO:0007669"/>
    <property type="project" value="InterPro"/>
</dbReference>
<dbReference type="GO" id="GO:0005737">
    <property type="term" value="C:cytoplasm"/>
    <property type="evidence" value="ECO:0007669"/>
    <property type="project" value="TreeGrafter"/>
</dbReference>
<dbReference type="SUPFAM" id="SSF52129">
    <property type="entry name" value="Caspase-like"/>
    <property type="match status" value="1"/>
</dbReference>
<dbReference type="Pfam" id="PF00656">
    <property type="entry name" value="Peptidase_C14"/>
    <property type="match status" value="1"/>
</dbReference>
<keyword evidence="3" id="KW-0378">Hydrolase</keyword>
<dbReference type="InterPro" id="IPR011600">
    <property type="entry name" value="Pept_C14_caspase"/>
</dbReference>
<dbReference type="PANTHER" id="PTHR48104">
    <property type="entry name" value="METACASPASE-4"/>
    <property type="match status" value="1"/>
</dbReference>
<dbReference type="InterPro" id="IPR050452">
    <property type="entry name" value="Metacaspase"/>
</dbReference>
<evidence type="ECO:0000256" key="4">
    <source>
        <dbReference type="ARBA" id="ARBA00023145"/>
    </source>
</evidence>
<proteinExistence type="inferred from homology"/>
<gene>
    <name evidence="6" type="ORF">PCL_07379</name>
</gene>
<keyword evidence="3" id="KW-0645">Protease</keyword>